<evidence type="ECO:0000313" key="1">
    <source>
        <dbReference type="EMBL" id="BAW27488.1"/>
    </source>
</evidence>
<dbReference type="AlphaFoldDB" id="A0A1L7NPU1"/>
<reference evidence="1 2" key="1">
    <citation type="submission" date="2015-11" db="EMBL/GenBank/DDBJ databases">
        <title>Complete genome sequencing of a biphenyl-degrading bacterium, Pseudomonas putida KF715 (=NBRC110667).</title>
        <authorList>
            <person name="Suenaga H."/>
            <person name="Fujihara N."/>
            <person name="Watanabe T."/>
            <person name="Hirose J."/>
            <person name="Kimura N."/>
            <person name="Yamazoe A."/>
            <person name="Hosoyama A."/>
            <person name="Shimodaira J."/>
            <person name="Furukawa K."/>
        </authorList>
    </citation>
    <scope>NUCLEOTIDE SEQUENCE [LARGE SCALE GENOMIC DNA]</scope>
    <source>
        <strain evidence="1 2">KF715</strain>
        <plasmid evidence="2">Plasmid pkf715c dna</plasmid>
    </source>
</reference>
<protein>
    <submittedName>
        <fullName evidence="1">Uncharacterized protein</fullName>
    </submittedName>
</protein>
<gene>
    <name evidence="1" type="ORF">KF715C_pC550</name>
</gene>
<organism evidence="1 2">
    <name type="scientific">Pseudomonas putida</name>
    <name type="common">Arthrobacter siderocapsulatus</name>
    <dbReference type="NCBI Taxonomy" id="303"/>
    <lineage>
        <taxon>Bacteria</taxon>
        <taxon>Pseudomonadati</taxon>
        <taxon>Pseudomonadota</taxon>
        <taxon>Gammaproteobacteria</taxon>
        <taxon>Pseudomonadales</taxon>
        <taxon>Pseudomonadaceae</taxon>
        <taxon>Pseudomonas</taxon>
    </lineage>
</organism>
<dbReference type="Proteomes" id="UP000218731">
    <property type="component" value="Plasmid pKF715C"/>
</dbReference>
<sequence length="312" mass="34605">MRNRTEVIRYNVNERGRDFTGVDREVDIPALCLLVNGPVVQESVRKGDIFGYMGHGFREKYGLDLPEAIIDPVTGKTVTLEPAVKTVMIKAYPDGTVEHQQEFLPTASGRIAQRLYQGKTYGFSSVFYAPLISGKRTPKNYFGMDFVKSPNYDTNRGYDAMLDSTSAGALQGSSFAEEYSAMLDSVDSILAANEKAMEEVNGLAEGISKEYLRQCEINDELNEQNAKLLERISALNKGQTPGAMLDSVPAAVLERGYTFDPDKTAQMLDSARHYMEVPLPGYEDSPADTKTKQDQGILQRGRELVQRVVGFI</sequence>
<proteinExistence type="predicted"/>
<keyword evidence="1" id="KW-0614">Plasmid</keyword>
<name>A0A1L7NPU1_PSEPU</name>
<evidence type="ECO:0000313" key="2">
    <source>
        <dbReference type="Proteomes" id="UP000218731"/>
    </source>
</evidence>
<dbReference type="EMBL" id="AP015032">
    <property type="protein sequence ID" value="BAW27488.1"/>
    <property type="molecule type" value="Genomic_DNA"/>
</dbReference>
<geneLocation type="plasmid" evidence="2">
    <name>pkf715c dna</name>
</geneLocation>
<dbReference type="RefSeq" id="WP_096427205.1">
    <property type="nucleotide sequence ID" value="NZ_AP015032.1"/>
</dbReference>
<accession>A0A1L7NPU1</accession>